<dbReference type="InterPro" id="IPR043128">
    <property type="entry name" value="Rev_trsase/Diguanyl_cyclase"/>
</dbReference>
<feature type="domain" description="Reverse transcriptase" evidence="2">
    <location>
        <begin position="6"/>
        <end position="71"/>
    </location>
</feature>
<accession>A0AAF0UZF6</accession>
<dbReference type="GO" id="GO:0004519">
    <property type="term" value="F:endonuclease activity"/>
    <property type="evidence" value="ECO:0007669"/>
    <property type="project" value="UniProtKB-KW"/>
</dbReference>
<sequence length="172" mass="19559">MSFEPTNAPTTFMDLMNKVLNKYLDLFVIIFIDDILIYSRNKIEHTTHLRVVLQTLKDRQLFAKFSKCGYVIYCDASRVSLGCVLMQRGKVIAYDSRELKGSRTAKGTMVRRPAHDSCPPRRGGPCDPSRAVDHPTSYGEAHGSQVEHTKLRHQTTETFTGRGLDDGPWWLL</sequence>
<proteinExistence type="predicted"/>
<dbReference type="InterPro" id="IPR043502">
    <property type="entry name" value="DNA/RNA_pol_sf"/>
</dbReference>
<dbReference type="Proteomes" id="UP001234989">
    <property type="component" value="Chromosome 11"/>
</dbReference>
<dbReference type="AlphaFoldDB" id="A0AAF0UZF6"/>
<dbReference type="InterPro" id="IPR000477">
    <property type="entry name" value="RT_dom"/>
</dbReference>
<evidence type="ECO:0000259" key="2">
    <source>
        <dbReference type="Pfam" id="PF00078"/>
    </source>
</evidence>
<dbReference type="GO" id="GO:0003964">
    <property type="term" value="F:RNA-directed DNA polymerase activity"/>
    <property type="evidence" value="ECO:0007669"/>
    <property type="project" value="UniProtKB-KW"/>
</dbReference>
<dbReference type="Pfam" id="PF00078">
    <property type="entry name" value="RVT_1"/>
    <property type="match status" value="1"/>
</dbReference>
<dbReference type="Gene3D" id="3.30.70.270">
    <property type="match status" value="1"/>
</dbReference>
<gene>
    <name evidence="3" type="ORF">MTR67_048717</name>
</gene>
<organism evidence="3 4">
    <name type="scientific">Solanum verrucosum</name>
    <dbReference type="NCBI Taxonomy" id="315347"/>
    <lineage>
        <taxon>Eukaryota</taxon>
        <taxon>Viridiplantae</taxon>
        <taxon>Streptophyta</taxon>
        <taxon>Embryophyta</taxon>
        <taxon>Tracheophyta</taxon>
        <taxon>Spermatophyta</taxon>
        <taxon>Magnoliopsida</taxon>
        <taxon>eudicotyledons</taxon>
        <taxon>Gunneridae</taxon>
        <taxon>Pentapetalae</taxon>
        <taxon>asterids</taxon>
        <taxon>lamiids</taxon>
        <taxon>Solanales</taxon>
        <taxon>Solanaceae</taxon>
        <taxon>Solanoideae</taxon>
        <taxon>Solaneae</taxon>
        <taxon>Solanum</taxon>
    </lineage>
</organism>
<reference evidence="3" key="1">
    <citation type="submission" date="2023-08" db="EMBL/GenBank/DDBJ databases">
        <title>A de novo genome assembly of Solanum verrucosum Schlechtendal, a Mexican diploid species geographically isolated from the other diploid A-genome species in potato relatives.</title>
        <authorList>
            <person name="Hosaka K."/>
        </authorList>
    </citation>
    <scope>NUCLEOTIDE SEQUENCE</scope>
    <source>
        <tissue evidence="3">Young leaves</tissue>
    </source>
</reference>
<evidence type="ECO:0000256" key="1">
    <source>
        <dbReference type="SAM" id="MobiDB-lite"/>
    </source>
</evidence>
<dbReference type="PANTHER" id="PTHR24559">
    <property type="entry name" value="TRANSPOSON TY3-I GAG-POL POLYPROTEIN"/>
    <property type="match status" value="1"/>
</dbReference>
<evidence type="ECO:0000313" key="4">
    <source>
        <dbReference type="Proteomes" id="UP001234989"/>
    </source>
</evidence>
<keyword evidence="4" id="KW-1185">Reference proteome</keyword>
<dbReference type="SUPFAM" id="SSF56672">
    <property type="entry name" value="DNA/RNA polymerases"/>
    <property type="match status" value="1"/>
</dbReference>
<dbReference type="InterPro" id="IPR053134">
    <property type="entry name" value="RNA-dir_DNA_polymerase"/>
</dbReference>
<dbReference type="PANTHER" id="PTHR24559:SF444">
    <property type="entry name" value="REVERSE TRANSCRIPTASE DOMAIN-CONTAINING PROTEIN"/>
    <property type="match status" value="1"/>
</dbReference>
<evidence type="ECO:0000313" key="3">
    <source>
        <dbReference type="EMBL" id="WMV55332.1"/>
    </source>
</evidence>
<protein>
    <recommendedName>
        <fullName evidence="2">Reverse transcriptase domain-containing protein</fullName>
    </recommendedName>
</protein>
<name>A0AAF0UZF6_SOLVR</name>
<dbReference type="EMBL" id="CP133622">
    <property type="protein sequence ID" value="WMV55332.1"/>
    <property type="molecule type" value="Genomic_DNA"/>
</dbReference>
<dbReference type="GO" id="GO:0016787">
    <property type="term" value="F:hydrolase activity"/>
    <property type="evidence" value="ECO:0007669"/>
    <property type="project" value="UniProtKB-KW"/>
</dbReference>
<feature type="region of interest" description="Disordered" evidence="1">
    <location>
        <begin position="103"/>
        <end position="159"/>
    </location>
</feature>